<dbReference type="InterPro" id="IPR016181">
    <property type="entry name" value="Acyl_CoA_acyltransferase"/>
</dbReference>
<dbReference type="RefSeq" id="WP_008949217.1">
    <property type="nucleotide sequence ID" value="NZ_AHTH01000002.1"/>
</dbReference>
<dbReference type="Proteomes" id="UP000012046">
    <property type="component" value="Unassembled WGS sequence"/>
</dbReference>
<dbReference type="AlphaFoldDB" id="H3Z9Z0"/>
<gene>
    <name evidence="1" type="ORF">AJE_00705</name>
</gene>
<proteinExistence type="predicted"/>
<dbReference type="PANTHER" id="PTHR47017:SF1">
    <property type="entry name" value="ACYL-COA"/>
    <property type="match status" value="1"/>
</dbReference>
<dbReference type="InterPro" id="IPR007434">
    <property type="entry name" value="FemAB-like"/>
</dbReference>
<sequence>MTDDGLKPGWLHSVNDIAKPDWQALFDNAHPFSRQAFLAALEQGGSVDGNSGWHSQHLAVWQGEQLVALVPGYLKTHSYGEYLFDWQIAQAYQQLPLPYYPKWVAALPFTPVTGPRLGMRQGTDQYAVLHVVCQFLKAELNQGKLHSVQWLYPEAELATSLAEQGLWLRYDVQFLWQNKHYKDFNDFLARLNSRKRKQIAKERAACTGLSLQTLTGEQLTDNHWRQLIRCYQATYLKRSGHHGYITPQSFQLMAKTMATQIVVFAAFDSQQPQQIVAAALCFRGKDALYGRYWGALEHNDYLHFELCYYQGIEYCIKQGLSFFDAGAQGEHKLKRGFAPVLRYGAYRFADTPLSAAIQGYFKQEQQHLQHYLQAAAAALPYKALVK</sequence>
<keyword evidence="2" id="KW-1185">Reference proteome</keyword>
<accession>H3Z9Z0</accession>
<dbReference type="PANTHER" id="PTHR47017">
    <property type="entry name" value="ACYL-COA"/>
    <property type="match status" value="1"/>
</dbReference>
<organism evidence="1 2">
    <name type="scientific">Alishewanella jeotgali KCTC 22429</name>
    <dbReference type="NCBI Taxonomy" id="1129374"/>
    <lineage>
        <taxon>Bacteria</taxon>
        <taxon>Pseudomonadati</taxon>
        <taxon>Pseudomonadota</taxon>
        <taxon>Gammaproteobacteria</taxon>
        <taxon>Alteromonadales</taxon>
        <taxon>Alteromonadaceae</taxon>
        <taxon>Alishewanella</taxon>
    </lineage>
</organism>
<comment type="caution">
    <text evidence="1">The sequence shown here is derived from an EMBL/GenBank/DDBJ whole genome shotgun (WGS) entry which is preliminary data.</text>
</comment>
<dbReference type="Pfam" id="PF04339">
    <property type="entry name" value="FemAB_like"/>
    <property type="match status" value="1"/>
</dbReference>
<evidence type="ECO:0000313" key="2">
    <source>
        <dbReference type="Proteomes" id="UP000012046"/>
    </source>
</evidence>
<dbReference type="Gene3D" id="3.40.630.30">
    <property type="match status" value="1"/>
</dbReference>
<evidence type="ECO:0000313" key="1">
    <source>
        <dbReference type="EMBL" id="EHR42664.1"/>
    </source>
</evidence>
<protein>
    <recommendedName>
        <fullName evidence="3">BioF2-like acetyltransferase domain-containing protein</fullName>
    </recommendedName>
</protein>
<dbReference type="EMBL" id="AHTH01000002">
    <property type="protein sequence ID" value="EHR42664.1"/>
    <property type="molecule type" value="Genomic_DNA"/>
</dbReference>
<dbReference type="PATRIC" id="fig|1129374.4.peg.143"/>
<evidence type="ECO:0008006" key="3">
    <source>
        <dbReference type="Google" id="ProtNLM"/>
    </source>
</evidence>
<dbReference type="eggNOG" id="COG3146">
    <property type="taxonomic scope" value="Bacteria"/>
</dbReference>
<dbReference type="SUPFAM" id="SSF55729">
    <property type="entry name" value="Acyl-CoA N-acyltransferases (Nat)"/>
    <property type="match status" value="1"/>
</dbReference>
<name>H3Z9Z0_9ALTE</name>
<dbReference type="STRING" id="1129374.AJE_00705"/>
<reference evidence="1 2" key="1">
    <citation type="journal article" date="2012" name="J. Bacteriol.">
        <title>Genome Sequence of Extracellular-Protease-Producing Alishewanella jeotgali Isolated from Traditional Korean Fermented Seafood.</title>
        <authorList>
            <person name="Jung J."/>
            <person name="Chun J."/>
            <person name="Park W."/>
        </authorList>
    </citation>
    <scope>NUCLEOTIDE SEQUENCE [LARGE SCALE GENOMIC DNA]</scope>
    <source>
        <strain evidence="1 2">KCTC 22429</strain>
    </source>
</reference>